<sequence length="84" mass="9132">MPNIESAIKRVRTSEAANAKNSSQLSAMRTAVKKFEQAVEAGAENVAELHKEAIKAIDMAESKGLIHKNKAGRDKSRLSKKLAK</sequence>
<dbReference type="GO" id="GO:0005829">
    <property type="term" value="C:cytosol"/>
    <property type="evidence" value="ECO:0007669"/>
    <property type="project" value="TreeGrafter"/>
</dbReference>
<evidence type="ECO:0000256" key="2">
    <source>
        <dbReference type="ARBA" id="ARBA00007634"/>
    </source>
</evidence>
<evidence type="ECO:0000256" key="9">
    <source>
        <dbReference type="SAM" id="MobiDB-lite"/>
    </source>
</evidence>
<evidence type="ECO:0000313" key="11">
    <source>
        <dbReference type="EMBL" id="MDZ5596634.1"/>
    </source>
</evidence>
<evidence type="ECO:0000313" key="12">
    <source>
        <dbReference type="EMBL" id="NME48883.1"/>
    </source>
</evidence>
<dbReference type="AlphaFoldDB" id="A0A0H2QCC0"/>
<reference evidence="10" key="6">
    <citation type="submission" date="2023-03" db="EMBL/GenBank/DDBJ databases">
        <authorList>
            <person name="Shen W."/>
            <person name="Cai J."/>
        </authorList>
    </citation>
    <scope>NUCLEOTIDE SEQUENCE</scope>
    <source>
        <strain evidence="10">B245-2</strain>
    </source>
</reference>
<dbReference type="HAMAP" id="MF_00500">
    <property type="entry name" value="Ribosomal_bS20"/>
    <property type="match status" value="1"/>
</dbReference>
<reference evidence="13" key="4">
    <citation type="journal article" date="2018" name="BMC Genomics">
        <title>Whole genome sequencing and function prediction of 133 gut anaerobes isolated from chicken caecum in pure cultures.</title>
        <authorList>
            <person name="Medvecky M."/>
            <person name="Cejkova D."/>
            <person name="Polansky O."/>
            <person name="Karasova D."/>
            <person name="Kubasova T."/>
            <person name="Cizek A."/>
            <person name="Rychlik I."/>
        </authorList>
    </citation>
    <scope>NUCLEOTIDE SEQUENCE</scope>
    <source>
        <strain evidence="13">An144</strain>
    </source>
</reference>
<dbReference type="SUPFAM" id="SSF46992">
    <property type="entry name" value="Ribosomal protein S20"/>
    <property type="match status" value="1"/>
</dbReference>
<keyword evidence="5 8" id="KW-0689">Ribosomal protein</keyword>
<dbReference type="Proteomes" id="UP001290582">
    <property type="component" value="Unassembled WGS sequence"/>
</dbReference>
<dbReference type="Proteomes" id="UP000252800">
    <property type="component" value="Unassembled WGS sequence"/>
</dbReference>
<evidence type="ECO:0000256" key="3">
    <source>
        <dbReference type="ARBA" id="ARBA00022730"/>
    </source>
</evidence>
<reference evidence="12 19" key="5">
    <citation type="submission" date="2020-04" db="EMBL/GenBank/DDBJ databases">
        <authorList>
            <person name="Hitch T.C.A."/>
            <person name="Wylensek D."/>
            <person name="Clavel T."/>
        </authorList>
    </citation>
    <scope>NUCLEOTIDE SEQUENCE [LARGE SCALE GENOMIC DNA]</scope>
    <source>
        <strain evidence="12 19">WCA-380-WT-3C</strain>
    </source>
</reference>
<evidence type="ECO:0000313" key="16">
    <source>
        <dbReference type="Proteomes" id="UP000196074"/>
    </source>
</evidence>
<feature type="region of interest" description="Disordered" evidence="9">
    <location>
        <begin position="63"/>
        <end position="84"/>
    </location>
</feature>
<dbReference type="GO" id="GO:0070181">
    <property type="term" value="F:small ribosomal subunit rRNA binding"/>
    <property type="evidence" value="ECO:0007669"/>
    <property type="project" value="TreeGrafter"/>
</dbReference>
<evidence type="ECO:0000313" key="13">
    <source>
        <dbReference type="EMBL" id="OUQ11965.1"/>
    </source>
</evidence>
<protein>
    <recommendedName>
        <fullName evidence="7 8">Small ribosomal subunit protein bS20</fullName>
    </recommendedName>
</protein>
<comment type="caution">
    <text evidence="13">The sequence shown here is derived from an EMBL/GenBank/DDBJ whole genome shotgun (WGS) entry which is preliminary data.</text>
</comment>
<evidence type="ECO:0000256" key="6">
    <source>
        <dbReference type="ARBA" id="ARBA00023274"/>
    </source>
</evidence>
<reference evidence="14 17" key="3">
    <citation type="submission" date="2017-05" db="EMBL/GenBank/DDBJ databases">
        <title>The Genome Sequence of Enterococcus faecium 2D5_DIV0622.</title>
        <authorList>
            <consortium name="The Broad Institute Genomics Platform"/>
            <consortium name="The Broad Institute Genomic Center for Infectious Diseases"/>
            <person name="Earl A."/>
            <person name="Manson A."/>
            <person name="Schwartman J."/>
            <person name="Gilmore M."/>
            <person name="Abouelleil A."/>
            <person name="Cao P."/>
            <person name="Chapman S."/>
            <person name="Cusick C."/>
            <person name="Shea T."/>
            <person name="Young S."/>
            <person name="Neafsey D."/>
            <person name="Nusbaum C."/>
            <person name="Birren B."/>
        </authorList>
    </citation>
    <scope>NUCLEOTIDE SEQUENCE [LARGE SCALE GENOMIC DNA]</scope>
    <source>
        <strain evidence="14 17">2D5_DIV0622</strain>
    </source>
</reference>
<dbReference type="Gene3D" id="1.20.58.110">
    <property type="entry name" value="Ribosomal protein S20"/>
    <property type="match status" value="1"/>
</dbReference>
<dbReference type="Proteomes" id="UP001255696">
    <property type="component" value="Unassembled WGS sequence"/>
</dbReference>
<dbReference type="GO" id="GO:0015935">
    <property type="term" value="C:small ribosomal subunit"/>
    <property type="evidence" value="ECO:0007669"/>
    <property type="project" value="TreeGrafter"/>
</dbReference>
<dbReference type="GO" id="GO:0006412">
    <property type="term" value="P:translation"/>
    <property type="evidence" value="ECO:0007669"/>
    <property type="project" value="UniProtKB-UniRule"/>
</dbReference>
<evidence type="ECO:0000256" key="7">
    <source>
        <dbReference type="ARBA" id="ARBA00035136"/>
    </source>
</evidence>
<organism evidence="13 16">
    <name type="scientific">Enterococcus cecorum</name>
    <dbReference type="NCBI Taxonomy" id="44008"/>
    <lineage>
        <taxon>Bacteria</taxon>
        <taxon>Bacillati</taxon>
        <taxon>Bacillota</taxon>
        <taxon>Bacilli</taxon>
        <taxon>Lactobacillales</taxon>
        <taxon>Enterococcaceae</taxon>
        <taxon>Enterococcus</taxon>
    </lineage>
</organism>
<evidence type="ECO:0000313" key="18">
    <source>
        <dbReference type="Proteomes" id="UP000252800"/>
    </source>
</evidence>
<evidence type="ECO:0000313" key="19">
    <source>
        <dbReference type="Proteomes" id="UP000588071"/>
    </source>
</evidence>
<dbReference type="Pfam" id="PF01649">
    <property type="entry name" value="Ribosomal_S20p"/>
    <property type="match status" value="1"/>
</dbReference>
<dbReference type="PANTHER" id="PTHR33398">
    <property type="entry name" value="30S RIBOSOMAL PROTEIN S20"/>
    <property type="match status" value="1"/>
</dbReference>
<comment type="function">
    <text evidence="1 8">Binds directly to 16S ribosomal RNA.</text>
</comment>
<dbReference type="PANTHER" id="PTHR33398:SF1">
    <property type="entry name" value="SMALL RIBOSOMAL SUBUNIT PROTEIN BS20C"/>
    <property type="match status" value="1"/>
</dbReference>
<dbReference type="Proteomes" id="UP000196503">
    <property type="component" value="Unassembled WGS sequence"/>
</dbReference>
<gene>
    <name evidence="8 10" type="primary">rpsT</name>
    <name evidence="14" type="ORF">A5869_000851</name>
    <name evidence="13" type="ORF">B5E88_01145</name>
    <name evidence="15" type="ORF">EB18_00638</name>
    <name evidence="12" type="ORF">HF857_01180</name>
    <name evidence="10" type="ORF">P7H47_06090</name>
    <name evidence="11" type="ORF">U1294_00055</name>
</gene>
<dbReference type="Proteomes" id="UP000588071">
    <property type="component" value="Unassembled WGS sequence"/>
</dbReference>
<evidence type="ECO:0000313" key="17">
    <source>
        <dbReference type="Proteomes" id="UP000196503"/>
    </source>
</evidence>
<keyword evidence="3 8" id="KW-0699">rRNA-binding</keyword>
<evidence type="ECO:0000313" key="14">
    <source>
        <dbReference type="EMBL" id="OUZ19202.1"/>
    </source>
</evidence>
<dbReference type="Proteomes" id="UP000196074">
    <property type="component" value="Unassembled WGS sequence"/>
</dbReference>
<accession>A0A0H2QCC0</accession>
<dbReference type="NCBIfam" id="TIGR00029">
    <property type="entry name" value="S20"/>
    <property type="match status" value="1"/>
</dbReference>
<dbReference type="GeneID" id="60871778"/>
<evidence type="ECO:0000256" key="5">
    <source>
        <dbReference type="ARBA" id="ARBA00022980"/>
    </source>
</evidence>
<dbReference type="FunFam" id="1.20.58.110:FF:000001">
    <property type="entry name" value="30S ribosomal protein S20"/>
    <property type="match status" value="1"/>
</dbReference>
<dbReference type="GO" id="GO:0003735">
    <property type="term" value="F:structural constituent of ribosome"/>
    <property type="evidence" value="ECO:0007669"/>
    <property type="project" value="InterPro"/>
</dbReference>
<feature type="compositionally biased region" description="Polar residues" evidence="9">
    <location>
        <begin position="15"/>
        <end position="25"/>
    </location>
</feature>
<evidence type="ECO:0000256" key="1">
    <source>
        <dbReference type="ARBA" id="ARBA00003134"/>
    </source>
</evidence>
<dbReference type="InterPro" id="IPR036510">
    <property type="entry name" value="Ribosomal_bS20_sf"/>
</dbReference>
<dbReference type="InterPro" id="IPR002583">
    <property type="entry name" value="Ribosomal_bS20"/>
</dbReference>
<proteinExistence type="inferred from homology"/>
<evidence type="ECO:0000313" key="15">
    <source>
        <dbReference type="EMBL" id="RBR31165.1"/>
    </source>
</evidence>
<reference evidence="15 18" key="1">
    <citation type="submission" date="2015-06" db="EMBL/GenBank/DDBJ databases">
        <title>The Genome Sequence of Enterococcus cecorum 170AEA1.</title>
        <authorList>
            <consortium name="The Broad Institute Genomics Platform"/>
            <consortium name="The Broad Institute Genome Sequencing Center for Infectious Disease"/>
            <person name="Earl A.M."/>
            <person name="Van Tyne D."/>
            <person name="Lebreton F."/>
            <person name="Saavedra J.T."/>
            <person name="Gilmore M.S."/>
            <person name="Manson McGuire A."/>
            <person name="Clock S."/>
            <person name="Crupain M."/>
            <person name="Rangan U."/>
            <person name="Young S."/>
            <person name="Abouelleil A."/>
            <person name="Cao P."/>
            <person name="Chapman S.B."/>
            <person name="Griggs A."/>
            <person name="Priest M."/>
            <person name="Shea T."/>
            <person name="Wortman J."/>
            <person name="Nusbaum C."/>
            <person name="Birren B."/>
        </authorList>
    </citation>
    <scope>NUCLEOTIDE SEQUENCE [LARGE SCALE GENOMIC DNA]</scope>
    <source>
        <strain evidence="15 18">170AEA1</strain>
    </source>
</reference>
<feature type="region of interest" description="Disordered" evidence="9">
    <location>
        <begin position="1"/>
        <end position="25"/>
    </location>
</feature>
<dbReference type="EMBL" id="JARQBI010000012">
    <property type="protein sequence ID" value="MDT2796811.1"/>
    <property type="molecule type" value="Genomic_DNA"/>
</dbReference>
<comment type="similarity">
    <text evidence="2 8">Belongs to the bacterial ribosomal protein bS20 family.</text>
</comment>
<evidence type="ECO:0000256" key="4">
    <source>
        <dbReference type="ARBA" id="ARBA00022884"/>
    </source>
</evidence>
<evidence type="ECO:0000256" key="8">
    <source>
        <dbReference type="HAMAP-Rule" id="MF_00500"/>
    </source>
</evidence>
<dbReference type="EMBL" id="JAXOGL010000001">
    <property type="protein sequence ID" value="MDZ5596634.1"/>
    <property type="molecule type" value="Genomic_DNA"/>
</dbReference>
<keyword evidence="6 8" id="KW-0687">Ribonucleoprotein</keyword>
<reference evidence="11" key="7">
    <citation type="submission" date="2023-12" db="EMBL/GenBank/DDBJ databases">
        <title>Molecular genomic analyses of Enterococcus cecorum from sepsis oubreaks in broilers.</title>
        <authorList>
            <person name="Rhoads D."/>
            <person name="Alrubaye A."/>
        </authorList>
    </citation>
    <scope>NUCLEOTIDE SEQUENCE</scope>
    <source>
        <strain evidence="11">1755</strain>
    </source>
</reference>
<name>A0A0H2QCC0_9ENTE</name>
<reference evidence="16" key="2">
    <citation type="submission" date="2017-04" db="EMBL/GenBank/DDBJ databases">
        <title>Function of individual gut microbiota members based on whole genome sequencing of pure cultures obtained from chicken caecum.</title>
        <authorList>
            <person name="Medvecky M."/>
            <person name="Cejkova D."/>
            <person name="Polansky O."/>
            <person name="Karasova D."/>
            <person name="Kubasova T."/>
            <person name="Cizek A."/>
            <person name="Rychlik I."/>
        </authorList>
    </citation>
    <scope>NUCLEOTIDE SEQUENCE [LARGE SCALE GENOMIC DNA]</scope>
    <source>
        <strain evidence="16">An144</strain>
    </source>
</reference>
<keyword evidence="4 8" id="KW-0694">RNA-binding</keyword>
<dbReference type="EMBL" id="NIBL01000001">
    <property type="protein sequence ID" value="OUZ19202.1"/>
    <property type="molecule type" value="Genomic_DNA"/>
</dbReference>
<dbReference type="EMBL" id="NFLC01000001">
    <property type="protein sequence ID" value="OUQ11965.1"/>
    <property type="molecule type" value="Genomic_DNA"/>
</dbReference>
<evidence type="ECO:0000313" key="10">
    <source>
        <dbReference type="EMBL" id="MDT2796811.1"/>
    </source>
</evidence>
<dbReference type="RefSeq" id="WP_016252275.1">
    <property type="nucleotide sequence ID" value="NZ_AP035890.1"/>
</dbReference>
<dbReference type="EMBL" id="LEOY01000003">
    <property type="protein sequence ID" value="RBR31165.1"/>
    <property type="molecule type" value="Genomic_DNA"/>
</dbReference>
<dbReference type="EMBL" id="JABAFV010000001">
    <property type="protein sequence ID" value="NME48883.1"/>
    <property type="molecule type" value="Genomic_DNA"/>
</dbReference>